<dbReference type="InterPro" id="IPR004485">
    <property type="entry name" value="Cobalamin_biosynth_CobD/CbiB"/>
</dbReference>
<evidence type="ECO:0000256" key="1">
    <source>
        <dbReference type="ARBA" id="ARBA00004651"/>
    </source>
</evidence>
<comment type="subcellular location">
    <subcellularLocation>
        <location evidence="1 9">Cell membrane</location>
        <topology evidence="1 9">Multi-pass membrane protein</topology>
    </subcellularLocation>
</comment>
<comment type="pathway">
    <text evidence="2 9">Cofactor biosynthesis; adenosylcobalamin biosynthesis.</text>
</comment>
<dbReference type="EMBL" id="QTUA01000001">
    <property type="protein sequence ID" value="REF29495.1"/>
    <property type="molecule type" value="Genomic_DNA"/>
</dbReference>
<dbReference type="UniPathway" id="UPA00148"/>
<dbReference type="Proteomes" id="UP000256253">
    <property type="component" value="Unassembled WGS sequence"/>
</dbReference>
<evidence type="ECO:0000256" key="7">
    <source>
        <dbReference type="ARBA" id="ARBA00022989"/>
    </source>
</evidence>
<evidence type="ECO:0000256" key="5">
    <source>
        <dbReference type="ARBA" id="ARBA00022573"/>
    </source>
</evidence>
<evidence type="ECO:0000256" key="4">
    <source>
        <dbReference type="ARBA" id="ARBA00022475"/>
    </source>
</evidence>
<gene>
    <name evidence="9" type="primary">cobD</name>
    <name evidence="10" type="ORF">DFJ65_0446</name>
</gene>
<comment type="caution">
    <text evidence="10">The sequence shown here is derived from an EMBL/GenBank/DDBJ whole genome shotgun (WGS) entry which is preliminary data.</text>
</comment>
<protein>
    <recommendedName>
        <fullName evidence="9">Cobalamin biosynthesis protein CobD</fullName>
    </recommendedName>
</protein>
<dbReference type="GO" id="GO:0015420">
    <property type="term" value="F:ABC-type vitamin B12 transporter activity"/>
    <property type="evidence" value="ECO:0007669"/>
    <property type="project" value="UniProtKB-UniRule"/>
</dbReference>
<evidence type="ECO:0000256" key="8">
    <source>
        <dbReference type="ARBA" id="ARBA00023136"/>
    </source>
</evidence>
<keyword evidence="5 9" id="KW-0169">Cobalamin biosynthesis</keyword>
<keyword evidence="4 9" id="KW-1003">Cell membrane</keyword>
<reference evidence="10 11" key="1">
    <citation type="submission" date="2018-08" db="EMBL/GenBank/DDBJ databases">
        <title>Sequencing the genomes of 1000 actinobacteria strains.</title>
        <authorList>
            <person name="Klenk H.-P."/>
        </authorList>
    </citation>
    <scope>NUCLEOTIDE SEQUENCE [LARGE SCALE GENOMIC DNA]</scope>
    <source>
        <strain evidence="10 11">DSM 22967</strain>
    </source>
</reference>
<keyword evidence="7 9" id="KW-1133">Transmembrane helix</keyword>
<dbReference type="Pfam" id="PF03186">
    <property type="entry name" value="CobD_Cbib"/>
    <property type="match status" value="1"/>
</dbReference>
<dbReference type="GO" id="GO:0048472">
    <property type="term" value="F:threonine-phosphate decarboxylase activity"/>
    <property type="evidence" value="ECO:0007669"/>
    <property type="project" value="InterPro"/>
</dbReference>
<name>A0A3D9US72_9MICO</name>
<organism evidence="10 11">
    <name type="scientific">Calidifontibacter indicus</name>
    <dbReference type="NCBI Taxonomy" id="419650"/>
    <lineage>
        <taxon>Bacteria</taxon>
        <taxon>Bacillati</taxon>
        <taxon>Actinomycetota</taxon>
        <taxon>Actinomycetes</taxon>
        <taxon>Micrococcales</taxon>
        <taxon>Dermacoccaceae</taxon>
        <taxon>Calidifontibacter</taxon>
    </lineage>
</organism>
<keyword evidence="6 9" id="KW-0812">Transmembrane</keyword>
<accession>A0A3D9US72</accession>
<dbReference type="HAMAP" id="MF_00024">
    <property type="entry name" value="CobD_CbiB"/>
    <property type="match status" value="1"/>
</dbReference>
<comment type="similarity">
    <text evidence="3 9">Belongs to the CobD/CbiB family.</text>
</comment>
<dbReference type="PANTHER" id="PTHR34308:SF1">
    <property type="entry name" value="COBALAMIN BIOSYNTHESIS PROTEIN CBIB"/>
    <property type="match status" value="1"/>
</dbReference>
<evidence type="ECO:0000256" key="3">
    <source>
        <dbReference type="ARBA" id="ARBA00006263"/>
    </source>
</evidence>
<evidence type="ECO:0000256" key="2">
    <source>
        <dbReference type="ARBA" id="ARBA00004953"/>
    </source>
</evidence>
<dbReference type="AlphaFoldDB" id="A0A3D9US72"/>
<evidence type="ECO:0000313" key="11">
    <source>
        <dbReference type="Proteomes" id="UP000256253"/>
    </source>
</evidence>
<proteinExistence type="inferred from homology"/>
<dbReference type="RefSeq" id="WP_245949924.1">
    <property type="nucleotide sequence ID" value="NZ_QTUA01000001.1"/>
</dbReference>
<dbReference type="GO" id="GO:0005886">
    <property type="term" value="C:plasma membrane"/>
    <property type="evidence" value="ECO:0007669"/>
    <property type="project" value="UniProtKB-SubCell"/>
</dbReference>
<evidence type="ECO:0000256" key="6">
    <source>
        <dbReference type="ARBA" id="ARBA00022692"/>
    </source>
</evidence>
<dbReference type="PANTHER" id="PTHR34308">
    <property type="entry name" value="COBALAMIN BIOSYNTHESIS PROTEIN CBIB"/>
    <property type="match status" value="1"/>
</dbReference>
<evidence type="ECO:0000313" key="10">
    <source>
        <dbReference type="EMBL" id="REF29495.1"/>
    </source>
</evidence>
<keyword evidence="8 9" id="KW-0472">Membrane</keyword>
<dbReference type="GO" id="GO:0009236">
    <property type="term" value="P:cobalamin biosynthetic process"/>
    <property type="evidence" value="ECO:0007669"/>
    <property type="project" value="UniProtKB-UniRule"/>
</dbReference>
<keyword evidence="11" id="KW-1185">Reference proteome</keyword>
<comment type="function">
    <text evidence="9">Converts cobyric acid to cobinamide by the addition of aminopropanol on the F carboxylic group.</text>
</comment>
<dbReference type="NCBIfam" id="TIGR00380">
    <property type="entry name" value="cobal_cbiB"/>
    <property type="match status" value="1"/>
</dbReference>
<evidence type="ECO:0000256" key="9">
    <source>
        <dbReference type="HAMAP-Rule" id="MF_00024"/>
    </source>
</evidence>
<sequence length="307" mass="32027">MSTRPYTRRAAGLLAGYLADRVLGDPRRLHPVAGFGCTAAALEKLTYRPTRVAGAAHVCLLVGAVAFAGRLLPRHTVVVAAATWTVLGGRSLEREALAVHDLLARGDLDGARVRVRNLVGRDTSGLDAGQVARAAVESVAENGSDAVVAPLFWGALAGTPGLLAHRAINTLDAIIGHHTPRYEQFGWAAAKLDDLANWPAARVSVLCTMLVQPHRVPAIVTTVRRDAPAHPSPNAGPVESAYAAALGVRLGGTNSYHGAVEHRGVLGDGRAVAPDDLLRVVRLHRRVCGAALAMSVAASLGVSALRS</sequence>